<keyword evidence="2" id="KW-0812">Transmembrane</keyword>
<sequence>MVLVQLCSIRFFGSFSCTLSIFFISLKKEGMSIEKLQTCQQNCSHYHDFIQYFPNEIFHLIQKRLLNWFLQNIYPFLKNLVFQSLLERLPSIKKKKKYNRLNIIYDSFKQTSMQIERQHFAFFPIVQCPAVIKMCHCGKLVQRISGTFLNSIIFKRSLLSTNFINIVVFDFYLVIKKRKSPVTVSLFGLFNCSSSTKLSFFFQRNTSVPNNYQQNILFEKIHLDDELTTEEEKRDFDNCIEKALTQEFFFLQKRKRNTRLSYKAKRTNYVNKSKNKSKKKPLASSNLSLKDRLLSFGSYVAQEEIEDESLYKLLCWRIIKKKRRKNKDNSELSHNLKEEKNETSIG</sequence>
<reference evidence="3 4" key="1">
    <citation type="journal article" date="2013" name="Curr. Biol.">
        <title>The Genome of the Foraminiferan Reticulomyxa filosa.</title>
        <authorList>
            <person name="Glockner G."/>
            <person name="Hulsmann N."/>
            <person name="Schleicher M."/>
            <person name="Noegel A.A."/>
            <person name="Eichinger L."/>
            <person name="Gallinger C."/>
            <person name="Pawlowski J."/>
            <person name="Sierra R."/>
            <person name="Euteneuer U."/>
            <person name="Pillet L."/>
            <person name="Moustafa A."/>
            <person name="Platzer M."/>
            <person name="Groth M."/>
            <person name="Szafranski K."/>
            <person name="Schliwa M."/>
        </authorList>
    </citation>
    <scope>NUCLEOTIDE SEQUENCE [LARGE SCALE GENOMIC DNA]</scope>
</reference>
<gene>
    <name evidence="3" type="ORF">RFI_04758</name>
</gene>
<keyword evidence="2" id="KW-0472">Membrane</keyword>
<evidence type="ECO:0000256" key="2">
    <source>
        <dbReference type="SAM" id="Phobius"/>
    </source>
</evidence>
<dbReference type="EMBL" id="ASPP01004256">
    <property type="protein sequence ID" value="ETO32359.1"/>
    <property type="molecule type" value="Genomic_DNA"/>
</dbReference>
<evidence type="ECO:0000313" key="4">
    <source>
        <dbReference type="Proteomes" id="UP000023152"/>
    </source>
</evidence>
<keyword evidence="4" id="KW-1185">Reference proteome</keyword>
<dbReference type="Proteomes" id="UP000023152">
    <property type="component" value="Unassembled WGS sequence"/>
</dbReference>
<evidence type="ECO:0000256" key="1">
    <source>
        <dbReference type="SAM" id="MobiDB-lite"/>
    </source>
</evidence>
<accession>X6P2Q0</accession>
<keyword evidence="2" id="KW-1133">Transmembrane helix</keyword>
<evidence type="ECO:0000313" key="3">
    <source>
        <dbReference type="EMBL" id="ETO32359.1"/>
    </source>
</evidence>
<feature type="transmembrane region" description="Helical" evidence="2">
    <location>
        <begin position="6"/>
        <end position="26"/>
    </location>
</feature>
<organism evidence="3 4">
    <name type="scientific">Reticulomyxa filosa</name>
    <dbReference type="NCBI Taxonomy" id="46433"/>
    <lineage>
        <taxon>Eukaryota</taxon>
        <taxon>Sar</taxon>
        <taxon>Rhizaria</taxon>
        <taxon>Retaria</taxon>
        <taxon>Foraminifera</taxon>
        <taxon>Monothalamids</taxon>
        <taxon>Reticulomyxidae</taxon>
        <taxon>Reticulomyxa</taxon>
    </lineage>
</organism>
<feature type="region of interest" description="Disordered" evidence="1">
    <location>
        <begin position="324"/>
        <end position="346"/>
    </location>
</feature>
<name>X6P2Q0_RETFI</name>
<comment type="caution">
    <text evidence="3">The sequence shown here is derived from an EMBL/GenBank/DDBJ whole genome shotgun (WGS) entry which is preliminary data.</text>
</comment>
<proteinExistence type="predicted"/>
<feature type="compositionally biased region" description="Basic and acidic residues" evidence="1">
    <location>
        <begin position="327"/>
        <end position="346"/>
    </location>
</feature>
<dbReference type="AlphaFoldDB" id="X6P2Q0"/>
<protein>
    <submittedName>
        <fullName evidence="3">Uncharacterized protein</fullName>
    </submittedName>
</protein>